<dbReference type="InterPro" id="IPR011899">
    <property type="entry name" value="Glutaredoxin_euk/vir"/>
</dbReference>
<gene>
    <name evidence="3" type="ORF">CBOVIS_LOCUS2420</name>
</gene>
<dbReference type="InterPro" id="IPR036249">
    <property type="entry name" value="Thioredoxin-like_sf"/>
</dbReference>
<dbReference type="GO" id="GO:0005737">
    <property type="term" value="C:cytoplasm"/>
    <property type="evidence" value="ECO:0007669"/>
    <property type="project" value="TreeGrafter"/>
</dbReference>
<dbReference type="SUPFAM" id="SSF52833">
    <property type="entry name" value="Thioredoxin-like"/>
    <property type="match status" value="1"/>
</dbReference>
<keyword evidence="1" id="KW-0732">Signal</keyword>
<dbReference type="PANTHER" id="PTHR45694">
    <property type="entry name" value="GLUTAREDOXIN 2"/>
    <property type="match status" value="1"/>
</dbReference>
<dbReference type="EMBL" id="CADEPM010000002">
    <property type="protein sequence ID" value="CAB3399264.1"/>
    <property type="molecule type" value="Genomic_DNA"/>
</dbReference>
<keyword evidence="4" id="KW-1185">Reference proteome</keyword>
<protein>
    <recommendedName>
        <fullName evidence="2">Glutaredoxin domain-containing protein</fullName>
    </recommendedName>
</protein>
<sequence length="149" mass="16973">MIKQILIVLLSTIIFEIQADVPQKNVKETDKEHKELTKEIMQDIHTHKVMVYSKTYCPYSKKLKKILAGYEINDMKVVELDLAENTREMQDILKTLSGRTTVPQLFINGHFVGGHDETRAIEDKGELRPMLEKAHALSTNRVPIGVDGS</sequence>
<proteinExistence type="predicted"/>
<dbReference type="NCBIfam" id="TIGR02180">
    <property type="entry name" value="GRX_euk"/>
    <property type="match status" value="1"/>
</dbReference>
<dbReference type="GO" id="GO:0015038">
    <property type="term" value="F:glutathione disulfide oxidoreductase activity"/>
    <property type="evidence" value="ECO:0007669"/>
    <property type="project" value="TreeGrafter"/>
</dbReference>
<comment type="caution">
    <text evidence="3">The sequence shown here is derived from an EMBL/GenBank/DDBJ whole genome shotgun (WGS) entry which is preliminary data.</text>
</comment>
<name>A0A8S1ED52_9PELO</name>
<dbReference type="PROSITE" id="PS51354">
    <property type="entry name" value="GLUTAREDOXIN_2"/>
    <property type="match status" value="1"/>
</dbReference>
<dbReference type="Proteomes" id="UP000494206">
    <property type="component" value="Unassembled WGS sequence"/>
</dbReference>
<dbReference type="Pfam" id="PF00462">
    <property type="entry name" value="Glutaredoxin"/>
    <property type="match status" value="1"/>
</dbReference>
<feature type="chain" id="PRO_5035803854" description="Glutaredoxin domain-containing protein" evidence="1">
    <location>
        <begin position="20"/>
        <end position="149"/>
    </location>
</feature>
<evidence type="ECO:0000313" key="3">
    <source>
        <dbReference type="EMBL" id="CAB3399264.1"/>
    </source>
</evidence>
<dbReference type="CDD" id="cd03419">
    <property type="entry name" value="GRX_GRXh_1_2_like"/>
    <property type="match status" value="1"/>
</dbReference>
<dbReference type="Gene3D" id="3.40.30.10">
    <property type="entry name" value="Glutaredoxin"/>
    <property type="match status" value="1"/>
</dbReference>
<evidence type="ECO:0000313" key="4">
    <source>
        <dbReference type="Proteomes" id="UP000494206"/>
    </source>
</evidence>
<evidence type="ECO:0000259" key="2">
    <source>
        <dbReference type="Pfam" id="PF00462"/>
    </source>
</evidence>
<feature type="domain" description="Glutaredoxin" evidence="2">
    <location>
        <begin position="49"/>
        <end position="112"/>
    </location>
</feature>
<reference evidence="3 4" key="1">
    <citation type="submission" date="2020-04" db="EMBL/GenBank/DDBJ databases">
        <authorList>
            <person name="Laetsch R D."/>
            <person name="Stevens L."/>
            <person name="Kumar S."/>
            <person name="Blaxter L. M."/>
        </authorList>
    </citation>
    <scope>NUCLEOTIDE SEQUENCE [LARGE SCALE GENOMIC DNA]</scope>
</reference>
<dbReference type="GO" id="GO:0034599">
    <property type="term" value="P:cellular response to oxidative stress"/>
    <property type="evidence" value="ECO:0007669"/>
    <property type="project" value="TreeGrafter"/>
</dbReference>
<dbReference type="AlphaFoldDB" id="A0A8S1ED52"/>
<dbReference type="InterPro" id="IPR002109">
    <property type="entry name" value="Glutaredoxin"/>
</dbReference>
<evidence type="ECO:0000256" key="1">
    <source>
        <dbReference type="SAM" id="SignalP"/>
    </source>
</evidence>
<feature type="signal peptide" evidence="1">
    <location>
        <begin position="1"/>
        <end position="19"/>
    </location>
</feature>
<dbReference type="PANTHER" id="PTHR45694:SF18">
    <property type="entry name" value="GLUTAREDOXIN-1-RELATED"/>
    <property type="match status" value="1"/>
</dbReference>
<dbReference type="InterPro" id="IPR014025">
    <property type="entry name" value="Glutaredoxin_subgr"/>
</dbReference>
<dbReference type="PRINTS" id="PR00160">
    <property type="entry name" value="GLUTAREDOXIN"/>
</dbReference>
<accession>A0A8S1ED52</accession>
<organism evidence="3 4">
    <name type="scientific">Caenorhabditis bovis</name>
    <dbReference type="NCBI Taxonomy" id="2654633"/>
    <lineage>
        <taxon>Eukaryota</taxon>
        <taxon>Metazoa</taxon>
        <taxon>Ecdysozoa</taxon>
        <taxon>Nematoda</taxon>
        <taxon>Chromadorea</taxon>
        <taxon>Rhabditida</taxon>
        <taxon>Rhabditina</taxon>
        <taxon>Rhabditomorpha</taxon>
        <taxon>Rhabditoidea</taxon>
        <taxon>Rhabditidae</taxon>
        <taxon>Peloderinae</taxon>
        <taxon>Caenorhabditis</taxon>
    </lineage>
</organism>
<dbReference type="OrthoDB" id="418495at2759"/>